<gene>
    <name evidence="5" type="ORF">LAESUDRAFT_718964</name>
</gene>
<dbReference type="PANTHER" id="PTHR48112:SF22">
    <property type="entry name" value="MITOCHONDRIAL TRANSCRIPTION FACTOR A, ISOFORM B"/>
    <property type="match status" value="1"/>
</dbReference>
<dbReference type="EMBL" id="KV427605">
    <property type="protein sequence ID" value="KZT12681.1"/>
    <property type="molecule type" value="Genomic_DNA"/>
</dbReference>
<keyword evidence="6" id="KW-1185">Reference proteome</keyword>
<dbReference type="AlphaFoldDB" id="A0A165I757"/>
<dbReference type="Proteomes" id="UP000076871">
    <property type="component" value="Unassembled WGS sequence"/>
</dbReference>
<evidence type="ECO:0000256" key="2">
    <source>
        <dbReference type="PROSITE-ProRule" id="PRU00267"/>
    </source>
</evidence>
<keyword evidence="2" id="KW-0539">Nucleus</keyword>
<dbReference type="InterPro" id="IPR009071">
    <property type="entry name" value="HMG_box_dom"/>
</dbReference>
<evidence type="ECO:0000313" key="6">
    <source>
        <dbReference type="Proteomes" id="UP000076871"/>
    </source>
</evidence>
<dbReference type="GO" id="GO:0005634">
    <property type="term" value="C:nucleus"/>
    <property type="evidence" value="ECO:0007669"/>
    <property type="project" value="UniProtKB-UniRule"/>
</dbReference>
<evidence type="ECO:0000256" key="1">
    <source>
        <dbReference type="ARBA" id="ARBA00023125"/>
    </source>
</evidence>
<feature type="compositionally biased region" description="Acidic residues" evidence="3">
    <location>
        <begin position="195"/>
        <end position="212"/>
    </location>
</feature>
<proteinExistence type="predicted"/>
<dbReference type="InParanoid" id="A0A165I757"/>
<organism evidence="5 6">
    <name type="scientific">Laetiporus sulphureus 93-53</name>
    <dbReference type="NCBI Taxonomy" id="1314785"/>
    <lineage>
        <taxon>Eukaryota</taxon>
        <taxon>Fungi</taxon>
        <taxon>Dikarya</taxon>
        <taxon>Basidiomycota</taxon>
        <taxon>Agaricomycotina</taxon>
        <taxon>Agaricomycetes</taxon>
        <taxon>Polyporales</taxon>
        <taxon>Laetiporus</taxon>
    </lineage>
</organism>
<dbReference type="InterPro" id="IPR050342">
    <property type="entry name" value="HMGB"/>
</dbReference>
<dbReference type="CDD" id="cd00084">
    <property type="entry name" value="HMG-box_SF"/>
    <property type="match status" value="1"/>
</dbReference>
<dbReference type="GeneID" id="63824568"/>
<feature type="compositionally biased region" description="Basic and acidic residues" evidence="3">
    <location>
        <begin position="135"/>
        <end position="160"/>
    </location>
</feature>
<protein>
    <submittedName>
        <fullName evidence="5">HMG-box</fullName>
    </submittedName>
</protein>
<dbReference type="InterPro" id="IPR036910">
    <property type="entry name" value="HMG_box_dom_sf"/>
</dbReference>
<dbReference type="PANTHER" id="PTHR48112">
    <property type="entry name" value="HIGH MOBILITY GROUP PROTEIN DSP1"/>
    <property type="match status" value="1"/>
</dbReference>
<dbReference type="STRING" id="1314785.A0A165I757"/>
<sequence>MANLPEGPAQFEFQKMQFVSSLTSIAEQMRAAASLAEGFANTIAHIPYATGIPAGQFGPAVVPNGRKRKSRDGEDGDGRRKRGLKKIKDPNAPKRPPSSYLLFQNEVRSELKAKNPDIPNNELLTMIAKKWASMSKEEKEQYEQRQKAAKDQYLAEKSVYDNRSSPVNGATAAAAQPAATPEAKSVATAAPTATSEEETSEEEEQEEREPNEEGSSSEQSSEEDVKPAPKKSKPLRHDEVKEKKHKKSKA</sequence>
<keyword evidence="1 2" id="KW-0238">DNA-binding</keyword>
<feature type="compositionally biased region" description="Low complexity" evidence="3">
    <location>
        <begin position="170"/>
        <end position="194"/>
    </location>
</feature>
<dbReference type="SMART" id="SM00398">
    <property type="entry name" value="HMG"/>
    <property type="match status" value="1"/>
</dbReference>
<accession>A0A165I757</accession>
<dbReference type="GO" id="GO:0003677">
    <property type="term" value="F:DNA binding"/>
    <property type="evidence" value="ECO:0007669"/>
    <property type="project" value="UniProtKB-UniRule"/>
</dbReference>
<evidence type="ECO:0000259" key="4">
    <source>
        <dbReference type="PROSITE" id="PS50118"/>
    </source>
</evidence>
<feature type="DNA-binding region" description="HMG box" evidence="2">
    <location>
        <begin position="93"/>
        <end position="161"/>
    </location>
</feature>
<dbReference type="SUPFAM" id="SSF47095">
    <property type="entry name" value="HMG-box"/>
    <property type="match status" value="1"/>
</dbReference>
<dbReference type="Pfam" id="PF00505">
    <property type="entry name" value="HMG_box"/>
    <property type="match status" value="1"/>
</dbReference>
<name>A0A165I757_9APHY</name>
<feature type="domain" description="HMG box" evidence="4">
    <location>
        <begin position="93"/>
        <end position="161"/>
    </location>
</feature>
<reference evidence="5 6" key="1">
    <citation type="journal article" date="2016" name="Mol. Biol. Evol.">
        <title>Comparative Genomics of Early-Diverging Mushroom-Forming Fungi Provides Insights into the Origins of Lignocellulose Decay Capabilities.</title>
        <authorList>
            <person name="Nagy L.G."/>
            <person name="Riley R."/>
            <person name="Tritt A."/>
            <person name="Adam C."/>
            <person name="Daum C."/>
            <person name="Floudas D."/>
            <person name="Sun H."/>
            <person name="Yadav J.S."/>
            <person name="Pangilinan J."/>
            <person name="Larsson K.H."/>
            <person name="Matsuura K."/>
            <person name="Barry K."/>
            <person name="Labutti K."/>
            <person name="Kuo R."/>
            <person name="Ohm R.A."/>
            <person name="Bhattacharya S.S."/>
            <person name="Shirouzu T."/>
            <person name="Yoshinaga Y."/>
            <person name="Martin F.M."/>
            <person name="Grigoriev I.V."/>
            <person name="Hibbett D.S."/>
        </authorList>
    </citation>
    <scope>NUCLEOTIDE SEQUENCE [LARGE SCALE GENOMIC DNA]</scope>
    <source>
        <strain evidence="5 6">93-53</strain>
    </source>
</reference>
<dbReference type="RefSeq" id="XP_040770191.1">
    <property type="nucleotide sequence ID" value="XM_040907539.1"/>
</dbReference>
<dbReference type="Gene3D" id="1.10.30.10">
    <property type="entry name" value="High mobility group box domain"/>
    <property type="match status" value="1"/>
</dbReference>
<evidence type="ECO:0000256" key="3">
    <source>
        <dbReference type="SAM" id="MobiDB-lite"/>
    </source>
</evidence>
<dbReference type="OrthoDB" id="1919336at2759"/>
<evidence type="ECO:0000313" key="5">
    <source>
        <dbReference type="EMBL" id="KZT12681.1"/>
    </source>
</evidence>
<dbReference type="PROSITE" id="PS50118">
    <property type="entry name" value="HMG_BOX_2"/>
    <property type="match status" value="1"/>
</dbReference>
<feature type="region of interest" description="Disordered" evidence="3">
    <location>
        <begin position="56"/>
        <end position="100"/>
    </location>
</feature>
<feature type="region of interest" description="Disordered" evidence="3">
    <location>
        <begin position="133"/>
        <end position="250"/>
    </location>
</feature>